<sequence>MALAQVFKGIVLTEPHNIFPKIERYHRPLSSLTGAEARA</sequence>
<accession>A0A1X7P3B0</accession>
<dbReference type="EMBL" id="FXBL01000004">
    <property type="protein sequence ID" value="SMH44415.1"/>
    <property type="molecule type" value="Genomic_DNA"/>
</dbReference>
<evidence type="ECO:0000313" key="2">
    <source>
        <dbReference type="Proteomes" id="UP000193083"/>
    </source>
</evidence>
<reference evidence="2" key="1">
    <citation type="submission" date="2017-04" db="EMBL/GenBank/DDBJ databases">
        <authorList>
            <person name="Varghese N."/>
            <person name="Submissions S."/>
        </authorList>
    </citation>
    <scope>NUCLEOTIDE SEQUENCE [LARGE SCALE GENOMIC DNA]</scope>
    <source>
        <strain evidence="2">B5P</strain>
    </source>
</reference>
<proteinExistence type="predicted"/>
<dbReference type="Proteomes" id="UP000193083">
    <property type="component" value="Unassembled WGS sequence"/>
</dbReference>
<evidence type="ECO:0000313" key="1">
    <source>
        <dbReference type="EMBL" id="SMH44415.1"/>
    </source>
</evidence>
<name>A0A1X7P3B0_9HYPH</name>
<keyword evidence="2" id="KW-1185">Reference proteome</keyword>
<organism evidence="1 2">
    <name type="scientific">Mesorhizobium australicum</name>
    <dbReference type="NCBI Taxonomy" id="536018"/>
    <lineage>
        <taxon>Bacteria</taxon>
        <taxon>Pseudomonadati</taxon>
        <taxon>Pseudomonadota</taxon>
        <taxon>Alphaproteobacteria</taxon>
        <taxon>Hyphomicrobiales</taxon>
        <taxon>Phyllobacteriaceae</taxon>
        <taxon>Mesorhizobium</taxon>
    </lineage>
</organism>
<dbReference type="AlphaFoldDB" id="A0A1X7P3B0"/>
<gene>
    <name evidence="1" type="ORF">SAMN02982922_3054</name>
</gene>
<protein>
    <submittedName>
        <fullName evidence="1">Uncharacterized protein</fullName>
    </submittedName>
</protein>